<feature type="transmembrane region" description="Helical" evidence="1">
    <location>
        <begin position="305"/>
        <end position="327"/>
    </location>
</feature>
<sequence length="386" mass="43970">MLWDSAQTARAHDSTLFDATRREDSPMRARAMQGRSASNWRAVHRAQHFLATPGGWLFVTLAVVILVIMATTPRHVSSVLDQDNYLEYFRRTTWDWFVSTYKARTSTLSFVISTVTEEFGWRAWVVGLNALGFTPETGVRITVVMLNALVFIALLEVRRPLLGLVLWAVVPMALATVGTFQIRQGMAFGIAMLFTLRYHRPVTGWVLACFIHTTFAIPALLLLTIRLCGDRRRLAFGSASAMAFMLVSSAGFLFKNFGGRRIEEYSGYQNDFTIKLVVLLVIYMTASIVFLYSEWKNRPDAKSTVWTELCTMHIVLVLYLLLAFLLFPFGKGRVWYCIPLMMTFIVPQIRFRNAFSIWWVVGIMLVLSAEVIKSYYEGVYAYFIGS</sequence>
<feature type="transmembrane region" description="Helical" evidence="1">
    <location>
        <begin position="333"/>
        <end position="349"/>
    </location>
</feature>
<evidence type="ECO:0000313" key="2">
    <source>
        <dbReference type="EMBL" id="GGD77780.1"/>
    </source>
</evidence>
<comment type="caution">
    <text evidence="2">The sequence shown here is derived from an EMBL/GenBank/DDBJ whole genome shotgun (WGS) entry which is preliminary data.</text>
</comment>
<feature type="transmembrane region" description="Helical" evidence="1">
    <location>
        <begin position="234"/>
        <end position="254"/>
    </location>
</feature>
<feature type="transmembrane region" description="Helical" evidence="1">
    <location>
        <begin position="137"/>
        <end position="155"/>
    </location>
</feature>
<reference evidence="3" key="1">
    <citation type="journal article" date="2019" name="Int. J. Syst. Evol. Microbiol.">
        <title>The Global Catalogue of Microorganisms (GCM) 10K type strain sequencing project: providing services to taxonomists for standard genome sequencing and annotation.</title>
        <authorList>
            <consortium name="The Broad Institute Genomics Platform"/>
            <consortium name="The Broad Institute Genome Sequencing Center for Infectious Disease"/>
            <person name="Wu L."/>
            <person name="Ma J."/>
        </authorList>
    </citation>
    <scope>NUCLEOTIDE SEQUENCE [LARGE SCALE GENOMIC DNA]</scope>
    <source>
        <strain evidence="3">CGMCC 1.11013</strain>
    </source>
</reference>
<protein>
    <recommendedName>
        <fullName evidence="4">EpsG family protein</fullName>
    </recommendedName>
</protein>
<evidence type="ECO:0000256" key="1">
    <source>
        <dbReference type="SAM" id="Phobius"/>
    </source>
</evidence>
<keyword evidence="1" id="KW-1133">Transmembrane helix</keyword>
<feature type="transmembrane region" description="Helical" evidence="1">
    <location>
        <begin position="49"/>
        <end position="70"/>
    </location>
</feature>
<organism evidence="2 3">
    <name type="scientific">Caballeronia grimmiae</name>
    <dbReference type="NCBI Taxonomy" id="1071679"/>
    <lineage>
        <taxon>Bacteria</taxon>
        <taxon>Pseudomonadati</taxon>
        <taxon>Pseudomonadota</taxon>
        <taxon>Betaproteobacteria</taxon>
        <taxon>Burkholderiales</taxon>
        <taxon>Burkholderiaceae</taxon>
        <taxon>Caballeronia</taxon>
    </lineage>
</organism>
<keyword evidence="1" id="KW-0812">Transmembrane</keyword>
<evidence type="ECO:0000313" key="3">
    <source>
        <dbReference type="Proteomes" id="UP000597138"/>
    </source>
</evidence>
<name>A0ABQ1RQJ8_9BURK</name>
<keyword evidence="1" id="KW-0472">Membrane</keyword>
<gene>
    <name evidence="2" type="ORF">GCM10010985_35390</name>
</gene>
<feature type="transmembrane region" description="Helical" evidence="1">
    <location>
        <begin position="356"/>
        <end position="376"/>
    </location>
</feature>
<feature type="transmembrane region" description="Helical" evidence="1">
    <location>
        <begin position="202"/>
        <end position="222"/>
    </location>
</feature>
<dbReference type="Proteomes" id="UP000597138">
    <property type="component" value="Unassembled WGS sequence"/>
</dbReference>
<feature type="transmembrane region" description="Helical" evidence="1">
    <location>
        <begin position="274"/>
        <end position="293"/>
    </location>
</feature>
<keyword evidence="3" id="KW-1185">Reference proteome</keyword>
<feature type="transmembrane region" description="Helical" evidence="1">
    <location>
        <begin position="162"/>
        <end position="182"/>
    </location>
</feature>
<dbReference type="EMBL" id="BMEG01000005">
    <property type="protein sequence ID" value="GGD77780.1"/>
    <property type="molecule type" value="Genomic_DNA"/>
</dbReference>
<evidence type="ECO:0008006" key="4">
    <source>
        <dbReference type="Google" id="ProtNLM"/>
    </source>
</evidence>
<accession>A0ABQ1RQJ8</accession>
<proteinExistence type="predicted"/>